<evidence type="ECO:0000256" key="1">
    <source>
        <dbReference type="SAM" id="MobiDB-lite"/>
    </source>
</evidence>
<dbReference type="Proteomes" id="UP001066276">
    <property type="component" value="Chromosome 4_1"/>
</dbReference>
<organism evidence="2 3">
    <name type="scientific">Pleurodeles waltl</name>
    <name type="common">Iberian ribbed newt</name>
    <dbReference type="NCBI Taxonomy" id="8319"/>
    <lineage>
        <taxon>Eukaryota</taxon>
        <taxon>Metazoa</taxon>
        <taxon>Chordata</taxon>
        <taxon>Craniata</taxon>
        <taxon>Vertebrata</taxon>
        <taxon>Euteleostomi</taxon>
        <taxon>Amphibia</taxon>
        <taxon>Batrachia</taxon>
        <taxon>Caudata</taxon>
        <taxon>Salamandroidea</taxon>
        <taxon>Salamandridae</taxon>
        <taxon>Pleurodelinae</taxon>
        <taxon>Pleurodeles</taxon>
    </lineage>
</organism>
<comment type="caution">
    <text evidence="2">The sequence shown here is derived from an EMBL/GenBank/DDBJ whole genome shotgun (WGS) entry which is preliminary data.</text>
</comment>
<feature type="region of interest" description="Disordered" evidence="1">
    <location>
        <begin position="1"/>
        <end position="20"/>
    </location>
</feature>
<dbReference type="AlphaFoldDB" id="A0AAV7TDB9"/>
<name>A0AAV7TDB9_PLEWA</name>
<feature type="compositionally biased region" description="Basic and acidic residues" evidence="1">
    <location>
        <begin position="70"/>
        <end position="80"/>
    </location>
</feature>
<feature type="compositionally biased region" description="Basic and acidic residues" evidence="1">
    <location>
        <begin position="163"/>
        <end position="192"/>
    </location>
</feature>
<protein>
    <submittedName>
        <fullName evidence="2">Uncharacterized protein</fullName>
    </submittedName>
</protein>
<evidence type="ECO:0000313" key="3">
    <source>
        <dbReference type="Proteomes" id="UP001066276"/>
    </source>
</evidence>
<sequence>MPTQSVPPYPEGVFTSETSKPEVHCVPAYHEAHPGDARQREPFRAVARLEKDDLMAVKGRTVNLGGLTWEDAKEDDKSEDSGGPLCNDGPADCNDDDWTRRTETSKAKEEPQKSLDNEEPQKSLDKEALQKFLDKEEPQTSLDKKAPQKSLEKDAHNIVTMEQHPEPEAKEQHPVREAKEQHPEPEAKGYHQ</sequence>
<proteinExistence type="predicted"/>
<feature type="compositionally biased region" description="Pro residues" evidence="1">
    <location>
        <begin position="1"/>
        <end position="10"/>
    </location>
</feature>
<keyword evidence="3" id="KW-1185">Reference proteome</keyword>
<gene>
    <name evidence="2" type="ORF">NDU88_006380</name>
</gene>
<accession>A0AAV7TDB9</accession>
<evidence type="ECO:0000313" key="2">
    <source>
        <dbReference type="EMBL" id="KAJ1174559.1"/>
    </source>
</evidence>
<dbReference type="EMBL" id="JANPWB010000007">
    <property type="protein sequence ID" value="KAJ1174559.1"/>
    <property type="molecule type" value="Genomic_DNA"/>
</dbReference>
<feature type="region of interest" description="Disordered" evidence="1">
    <location>
        <begin position="63"/>
        <end position="192"/>
    </location>
</feature>
<reference evidence="2" key="1">
    <citation type="journal article" date="2022" name="bioRxiv">
        <title>Sequencing and chromosome-scale assembly of the giantPleurodeles waltlgenome.</title>
        <authorList>
            <person name="Brown T."/>
            <person name="Elewa A."/>
            <person name="Iarovenko S."/>
            <person name="Subramanian E."/>
            <person name="Araus A.J."/>
            <person name="Petzold A."/>
            <person name="Susuki M."/>
            <person name="Suzuki K.-i.T."/>
            <person name="Hayashi T."/>
            <person name="Toyoda A."/>
            <person name="Oliveira C."/>
            <person name="Osipova E."/>
            <person name="Leigh N.D."/>
            <person name="Simon A."/>
            <person name="Yun M.H."/>
        </authorList>
    </citation>
    <scope>NUCLEOTIDE SEQUENCE</scope>
    <source>
        <strain evidence="2">20211129_DDA</strain>
        <tissue evidence="2">Liver</tissue>
    </source>
</reference>
<feature type="compositionally biased region" description="Basic and acidic residues" evidence="1">
    <location>
        <begin position="97"/>
        <end position="156"/>
    </location>
</feature>